<gene>
    <name evidence="1" type="ORF">J8H85_16110</name>
</gene>
<reference evidence="1 2" key="1">
    <citation type="submission" date="2021-04" db="EMBL/GenBank/DDBJ databases">
        <title>Mariniflexile gromovii gen. nov., sp. nov., a gliding bacterium isolated from the sea urchin Strongylocentrotus intermedius.</title>
        <authorList>
            <person name="Ko S."/>
            <person name="Le V."/>
            <person name="Ahn C.-Y."/>
            <person name="Oh H.-M."/>
        </authorList>
    </citation>
    <scope>NUCLEOTIDE SEQUENCE [LARGE SCALE GENOMIC DNA]</scope>
    <source>
        <strain evidence="1 2">KCTC 12570</strain>
    </source>
</reference>
<comment type="caution">
    <text evidence="1">The sequence shown here is derived from an EMBL/GenBank/DDBJ whole genome shotgun (WGS) entry which is preliminary data.</text>
</comment>
<evidence type="ECO:0008006" key="3">
    <source>
        <dbReference type="Google" id="ProtNLM"/>
    </source>
</evidence>
<evidence type="ECO:0000313" key="1">
    <source>
        <dbReference type="EMBL" id="MBP0905358.1"/>
    </source>
</evidence>
<keyword evidence="2" id="KW-1185">Reference proteome</keyword>
<proteinExistence type="predicted"/>
<dbReference type="Proteomes" id="UP000670776">
    <property type="component" value="Unassembled WGS sequence"/>
</dbReference>
<dbReference type="RefSeq" id="WP_209656316.1">
    <property type="nucleotide sequence ID" value="NZ_JAGJCB010000021.1"/>
</dbReference>
<sequence length="410" mass="47371">MNYKIFTEPFGNLISSKAREIIAEINAQPDEYFNSIPIVEFSKYLESKYSLDDFPSFIWEEIEMEIGETEVYGRDFPPTFDISNPNEKFKRKLVEYNIPINGNVGLLRFSPTNRYSTNGMYGTLEIRNNALNVQFIDIYNEPEKIDSDFDRTKNAIVGKLNVVKGEYDNFHKELPKFIDTEIKKRIQKINHTNDYKSKFKYPVKKKDVPTAFESPRIVKKRKISPKPVGAGNTVTNQKFITDEDYMHILGLLQDCGNNWEHHPELYKDKGEEALRDQLIFVLAPNIEGVVAGEAYNKKGKTDISIKHESTNLFIGECKIWKGPKGFVETIDQILGYLTWRDSKAAIMMFVPNQEISVVRKATEESAKGHPNFVRVLDVINKGWTNYRFHIENDPGTYITLAVQLYHLPEL</sequence>
<protein>
    <recommendedName>
        <fullName evidence="3">Restriction endonuclease</fullName>
    </recommendedName>
</protein>
<accession>A0ABS4BXN7</accession>
<name>A0ABS4BXN7_9FLAO</name>
<organism evidence="1 2">
    <name type="scientific">Mariniflexile gromovii</name>
    <dbReference type="NCBI Taxonomy" id="362523"/>
    <lineage>
        <taxon>Bacteria</taxon>
        <taxon>Pseudomonadati</taxon>
        <taxon>Bacteroidota</taxon>
        <taxon>Flavobacteriia</taxon>
        <taxon>Flavobacteriales</taxon>
        <taxon>Flavobacteriaceae</taxon>
        <taxon>Mariniflexile</taxon>
    </lineage>
</organism>
<dbReference type="EMBL" id="JAGJCB010000021">
    <property type="protein sequence ID" value="MBP0905358.1"/>
    <property type="molecule type" value="Genomic_DNA"/>
</dbReference>
<evidence type="ECO:0000313" key="2">
    <source>
        <dbReference type="Proteomes" id="UP000670776"/>
    </source>
</evidence>